<dbReference type="GO" id="GO:0004252">
    <property type="term" value="F:serine-type endopeptidase activity"/>
    <property type="evidence" value="ECO:0007669"/>
    <property type="project" value="TreeGrafter"/>
</dbReference>
<comment type="similarity">
    <text evidence="1">Belongs to the peptidase S9C family.</text>
</comment>
<dbReference type="Gene3D" id="2.120.10.30">
    <property type="entry name" value="TolB, C-terminal domain"/>
    <property type="match status" value="1"/>
</dbReference>
<dbReference type="GO" id="GO:0006508">
    <property type="term" value="P:proteolysis"/>
    <property type="evidence" value="ECO:0007669"/>
    <property type="project" value="UniProtKB-KW"/>
</dbReference>
<keyword evidence="5" id="KW-0720">Serine protease</keyword>
<evidence type="ECO:0000256" key="4">
    <source>
        <dbReference type="ARBA" id="ARBA00022801"/>
    </source>
</evidence>
<dbReference type="InterPro" id="IPR029058">
    <property type="entry name" value="AB_hydrolase_fold"/>
</dbReference>
<dbReference type="InterPro" id="IPR011042">
    <property type="entry name" value="6-blade_b-propeller_TolB-like"/>
</dbReference>
<dbReference type="Gene3D" id="3.40.50.1820">
    <property type="entry name" value="alpha/beta hydrolase"/>
    <property type="match status" value="1"/>
</dbReference>
<sequence>MKFFTKSKLWALLLVTGTSVHADVHPFTPHDLVTFHKLSSSVPSPDGEHVAFTVSQYNPDDNKSHRSLWVLNLKDDTVYDMGFAGSEPLWFGDGLLGALTTGNATHPSQIWYSDITQFFTNTTAKPSFSRLTDYPVDISYLKYNAKTHQLAFTAEVYLDGSLETAKRKNAEEANRFDTGVVYDQLFVRHWDTYINPQRWRQLFVVQLKHNASSIGIDGHAVNIMKGTKLETPVAPFGDVSNFDFSPDGKQIAFSARVLGKSAAWNTNLDIFIVPTDGSSRPKSVSSKNKGADSYPVYSPDGEYLAWLQMATPQYEADKNNIILYNRKTRKTQTILDDWDRSPESLLWDPNDPSRLLITAQDKGHVKILSVNLSRKRKRATVSELVSDHTNGALSVVKSRKLLVFEQSSSTRPGEVFTFDLADRDGYPRRRTRFNDEKLVEALTSDPEEFWFNGANGDKVMGWLYKPVAFNAAQHSYRQYPLAFLIHGGPEGAWNDGWSSRWNPQVFTGAGYAVITINFHGSTGYGSRFTRDIIKKWGAAPYKDLMKGLDYALEQYTFIDRRRVAALGASYGGYMINWINGHTNRFKCLVNHDGIFDTRSTYYSTEELWFPELEFGGRPDQRRAAKLYDRWNPSAYVKRWKTPTLVIHGEKDYRLPVTEGLATFTALQRKGVPSRMLYFPDENHWVLKPANSLRWHKEVLTWLDDWIGARWTENGNATEVAEPVEEGKGFEENGEDGKEESDRIVMQDAVEENLIDM</sequence>
<evidence type="ECO:0000256" key="2">
    <source>
        <dbReference type="ARBA" id="ARBA00022670"/>
    </source>
</evidence>
<dbReference type="Pfam" id="PF00326">
    <property type="entry name" value="Peptidase_S9"/>
    <property type="match status" value="1"/>
</dbReference>
<evidence type="ECO:0000259" key="9">
    <source>
        <dbReference type="Pfam" id="PF00326"/>
    </source>
</evidence>
<comment type="caution">
    <text evidence="10">The sequence shown here is derived from an EMBL/GenBank/DDBJ whole genome shotgun (WGS) entry which is preliminary data.</text>
</comment>
<feature type="region of interest" description="Disordered" evidence="7">
    <location>
        <begin position="722"/>
        <end position="745"/>
    </location>
</feature>
<dbReference type="PANTHER" id="PTHR42776:SF13">
    <property type="entry name" value="DIPEPTIDYL-PEPTIDASE 5"/>
    <property type="match status" value="1"/>
</dbReference>
<evidence type="ECO:0000256" key="8">
    <source>
        <dbReference type="SAM" id="SignalP"/>
    </source>
</evidence>
<feature type="domain" description="Peptidase S9 prolyl oligopeptidase catalytic" evidence="9">
    <location>
        <begin position="497"/>
        <end position="707"/>
    </location>
</feature>
<dbReference type="InterPro" id="IPR011659">
    <property type="entry name" value="WD40"/>
</dbReference>
<dbReference type="EMBL" id="JADGJD010001776">
    <property type="protein sequence ID" value="KAJ3037997.1"/>
    <property type="molecule type" value="Genomic_DNA"/>
</dbReference>
<reference evidence="10" key="1">
    <citation type="submission" date="2020-05" db="EMBL/GenBank/DDBJ databases">
        <title>Phylogenomic resolution of chytrid fungi.</title>
        <authorList>
            <person name="Stajich J.E."/>
            <person name="Amses K."/>
            <person name="Simmons R."/>
            <person name="Seto K."/>
            <person name="Myers J."/>
            <person name="Bonds A."/>
            <person name="Quandt C.A."/>
            <person name="Barry K."/>
            <person name="Liu P."/>
            <person name="Grigoriev I."/>
            <person name="Longcore J.E."/>
            <person name="James T.Y."/>
        </authorList>
    </citation>
    <scope>NUCLEOTIDE SEQUENCE</scope>
    <source>
        <strain evidence="10">JEL0318</strain>
    </source>
</reference>
<evidence type="ECO:0000256" key="3">
    <source>
        <dbReference type="ARBA" id="ARBA00022729"/>
    </source>
</evidence>
<dbReference type="Pfam" id="PF07676">
    <property type="entry name" value="PD40"/>
    <property type="match status" value="1"/>
</dbReference>
<feature type="chain" id="PRO_5042197401" description="Dipeptidyl-peptidase V" evidence="8">
    <location>
        <begin position="23"/>
        <end position="756"/>
    </location>
</feature>
<dbReference type="AlphaFoldDB" id="A0AAD5S4Y7"/>
<dbReference type="InterPro" id="IPR001375">
    <property type="entry name" value="Peptidase_S9_cat"/>
</dbReference>
<keyword evidence="11" id="KW-1185">Reference proteome</keyword>
<dbReference type="PANTHER" id="PTHR42776">
    <property type="entry name" value="SERINE PEPTIDASE S9 FAMILY MEMBER"/>
    <property type="match status" value="1"/>
</dbReference>
<dbReference type="SUPFAM" id="SSF82171">
    <property type="entry name" value="DPP6 N-terminal domain-like"/>
    <property type="match status" value="1"/>
</dbReference>
<keyword evidence="3 8" id="KW-0732">Signal</keyword>
<keyword evidence="2" id="KW-0645">Protease</keyword>
<protein>
    <recommendedName>
        <fullName evidence="6">Dipeptidyl-peptidase V</fullName>
    </recommendedName>
</protein>
<name>A0AAD5S4Y7_9FUNG</name>
<accession>A0AAD5S4Y7</accession>
<proteinExistence type="inferred from homology"/>
<evidence type="ECO:0000313" key="10">
    <source>
        <dbReference type="EMBL" id="KAJ3037997.1"/>
    </source>
</evidence>
<organism evidence="10 11">
    <name type="scientific">Rhizophlyctis rosea</name>
    <dbReference type="NCBI Taxonomy" id="64517"/>
    <lineage>
        <taxon>Eukaryota</taxon>
        <taxon>Fungi</taxon>
        <taxon>Fungi incertae sedis</taxon>
        <taxon>Chytridiomycota</taxon>
        <taxon>Chytridiomycota incertae sedis</taxon>
        <taxon>Chytridiomycetes</taxon>
        <taxon>Rhizophlyctidales</taxon>
        <taxon>Rhizophlyctidaceae</taxon>
        <taxon>Rhizophlyctis</taxon>
    </lineage>
</organism>
<feature type="signal peptide" evidence="8">
    <location>
        <begin position="1"/>
        <end position="22"/>
    </location>
</feature>
<evidence type="ECO:0000313" key="11">
    <source>
        <dbReference type="Proteomes" id="UP001212841"/>
    </source>
</evidence>
<dbReference type="Proteomes" id="UP001212841">
    <property type="component" value="Unassembled WGS sequence"/>
</dbReference>
<keyword evidence="4" id="KW-0378">Hydrolase</keyword>
<dbReference type="FunFam" id="3.40.50.1820:FF:000028">
    <property type="entry name" value="S9 family peptidase"/>
    <property type="match status" value="1"/>
</dbReference>
<evidence type="ECO:0000256" key="1">
    <source>
        <dbReference type="ARBA" id="ARBA00010040"/>
    </source>
</evidence>
<dbReference type="SUPFAM" id="SSF53474">
    <property type="entry name" value="alpha/beta-Hydrolases"/>
    <property type="match status" value="1"/>
</dbReference>
<evidence type="ECO:0000256" key="6">
    <source>
        <dbReference type="ARBA" id="ARBA00032829"/>
    </source>
</evidence>
<evidence type="ECO:0000256" key="5">
    <source>
        <dbReference type="ARBA" id="ARBA00022825"/>
    </source>
</evidence>
<evidence type="ECO:0000256" key="7">
    <source>
        <dbReference type="SAM" id="MobiDB-lite"/>
    </source>
</evidence>
<gene>
    <name evidence="10" type="ORF">HK097_003313</name>
</gene>